<comment type="caution">
    <text evidence="1">The sequence shown here is derived from an EMBL/GenBank/DDBJ whole genome shotgun (WGS) entry which is preliminary data.</text>
</comment>
<accession>A0A023D7I8</accession>
<dbReference type="EMBL" id="BAND01000076">
    <property type="protein sequence ID" value="GAJ29736.1"/>
    <property type="molecule type" value="Genomic_DNA"/>
</dbReference>
<keyword evidence="1" id="KW-0808">Transferase</keyword>
<dbReference type="AlphaFoldDB" id="A0A023D7I8"/>
<proteinExistence type="predicted"/>
<dbReference type="InterPro" id="IPR016181">
    <property type="entry name" value="Acyl_CoA_acyltransferase"/>
</dbReference>
<dbReference type="OrthoDB" id="9789603at2"/>
<reference evidence="1 2" key="2">
    <citation type="journal article" date="2014" name="FEMS Microbiol. Lett.">
        <title>Draft genomic DNA sequence of the facultatively methylotrophic bacterium Acidomonas methanolica type strain MB58.</title>
        <authorList>
            <person name="Higashiura N."/>
            <person name="Hadano H."/>
            <person name="Hirakawa H."/>
            <person name="Matsutani M."/>
            <person name="Takabe S."/>
            <person name="Matsushita K."/>
            <person name="Azuma Y."/>
        </authorList>
    </citation>
    <scope>NUCLEOTIDE SEQUENCE [LARGE SCALE GENOMIC DNA]</scope>
    <source>
        <strain evidence="1 2">MB58</strain>
    </source>
</reference>
<protein>
    <submittedName>
        <fullName evidence="1">N-acetyltransferase</fullName>
    </submittedName>
</protein>
<name>A0A023D7I8_ACIMT</name>
<dbReference type="GO" id="GO:0016740">
    <property type="term" value="F:transferase activity"/>
    <property type="evidence" value="ECO:0007669"/>
    <property type="project" value="UniProtKB-KW"/>
</dbReference>
<dbReference type="SUPFAM" id="SSF55729">
    <property type="entry name" value="Acyl-CoA N-acyltransferases (Nat)"/>
    <property type="match status" value="1"/>
</dbReference>
<evidence type="ECO:0000313" key="1">
    <source>
        <dbReference type="EMBL" id="GAJ29736.1"/>
    </source>
</evidence>
<evidence type="ECO:0000313" key="2">
    <source>
        <dbReference type="Proteomes" id="UP000019760"/>
    </source>
</evidence>
<reference evidence="2" key="1">
    <citation type="journal article" date="2014" name="FEMS Microbiol. Lett.">
        <title>Draft Genomic DNA Sequence of the Facultatively Methylotrophic Bacterium Acidomonas methanolica type strain MB58.</title>
        <authorList>
            <person name="Higashiura N."/>
            <person name="Hadano H."/>
            <person name="Hirakawa H."/>
            <person name="Matsutani M."/>
            <person name="Takabe S."/>
            <person name="Matsushita K."/>
            <person name="Azuma Y."/>
        </authorList>
    </citation>
    <scope>NUCLEOTIDE SEQUENCE [LARGE SCALE GENOMIC DNA]</scope>
    <source>
        <strain evidence="2">MB58</strain>
    </source>
</reference>
<dbReference type="Proteomes" id="UP000019760">
    <property type="component" value="Unassembled WGS sequence"/>
</dbReference>
<sequence>MVTAQIERLTDILPELKPLLPMHYEDLSLHRLHGVPLRPQYHVYLERDARGLVCCATLRANGLIVGYKIGFVAAGLHYETCLTALPDIFFIAHDHRGGTGALKLFRCYERELRRRGVMLWMDGSKDHKSTGRLFEALGFVQTETTYSKWLV</sequence>
<gene>
    <name evidence="1" type="ORF">Amme_076_029</name>
</gene>
<dbReference type="Gene3D" id="3.40.630.30">
    <property type="match status" value="1"/>
</dbReference>
<dbReference type="RefSeq" id="WP_042060000.1">
    <property type="nucleotide sequence ID" value="NZ_BAND01000076.1"/>
</dbReference>
<organism evidence="1 2">
    <name type="scientific">Acidomonas methanolica NBRC 104435</name>
    <dbReference type="NCBI Taxonomy" id="1231351"/>
    <lineage>
        <taxon>Bacteria</taxon>
        <taxon>Pseudomonadati</taxon>
        <taxon>Pseudomonadota</taxon>
        <taxon>Alphaproteobacteria</taxon>
        <taxon>Acetobacterales</taxon>
        <taxon>Acetobacteraceae</taxon>
        <taxon>Acidomonas</taxon>
    </lineage>
</organism>
<keyword evidence="2" id="KW-1185">Reference proteome</keyword>